<comment type="caution">
    <text evidence="2">The sequence shown here is derived from an EMBL/GenBank/DDBJ whole genome shotgun (WGS) entry which is preliminary data.</text>
</comment>
<dbReference type="SUPFAM" id="SSF52540">
    <property type="entry name" value="P-loop containing nucleoside triphosphate hydrolases"/>
    <property type="match status" value="1"/>
</dbReference>
<organism evidence="2 3">
    <name type="scientific">Paenibacillus septentrionalis</name>
    <dbReference type="NCBI Taxonomy" id="429342"/>
    <lineage>
        <taxon>Bacteria</taxon>
        <taxon>Bacillati</taxon>
        <taxon>Bacillota</taxon>
        <taxon>Bacilli</taxon>
        <taxon>Bacillales</taxon>
        <taxon>Paenibacillaceae</taxon>
        <taxon>Paenibacillus</taxon>
    </lineage>
</organism>
<gene>
    <name evidence="2" type="ORF">ACFP56_04010</name>
</gene>
<dbReference type="InterPro" id="IPR027417">
    <property type="entry name" value="P-loop_NTPase"/>
</dbReference>
<evidence type="ECO:0000313" key="2">
    <source>
        <dbReference type="EMBL" id="MFC6331776.1"/>
    </source>
</evidence>
<dbReference type="Proteomes" id="UP001596233">
    <property type="component" value="Unassembled WGS sequence"/>
</dbReference>
<dbReference type="Pfam" id="PF13614">
    <property type="entry name" value="AAA_31"/>
    <property type="match status" value="1"/>
</dbReference>
<sequence>MSINAAFIASDIEYVTRMLSYMKGSPIYHTWRMQLYTNPDRLQHPAELDRVELIMIEEKLLPAFKARLAAGGGQLDGSNYMTKHGVVPIIVLVDDRRELAEAELYKYQSVSSLLHQLQQRFERVKSGEGKKLLRKQEQLRTIAVSSVLEQCGKTMMALHLSVLLASKGYRVFYCNLEKWNATDRLLTQLKHLGRGSYSDLLYLVKSNKSQASAWLSEHAYQDPHLQFHTLRAFEHEADRAQLSSDDAKELLNTIAASGLYDFVIVDMPAGLDNWTITVLSECDMHYAVLLPQPLWLHKHDLAMKDAEREYPEQMSELSSKRWHVLNEPYGCCPLDSTIVFHEYLPYVEEWQVGEPKLLGSVSYRAAIERCAQHLLYAGEKAG</sequence>
<proteinExistence type="predicted"/>
<dbReference type="Gene3D" id="3.40.50.300">
    <property type="entry name" value="P-loop containing nucleotide triphosphate hydrolases"/>
    <property type="match status" value="1"/>
</dbReference>
<protein>
    <submittedName>
        <fullName evidence="2">AAA family ATPase</fullName>
    </submittedName>
</protein>
<evidence type="ECO:0000313" key="3">
    <source>
        <dbReference type="Proteomes" id="UP001596233"/>
    </source>
</evidence>
<dbReference type="RefSeq" id="WP_379231362.1">
    <property type="nucleotide sequence ID" value="NZ_JBHSTE010000001.1"/>
</dbReference>
<dbReference type="EMBL" id="JBHSTE010000001">
    <property type="protein sequence ID" value="MFC6331776.1"/>
    <property type="molecule type" value="Genomic_DNA"/>
</dbReference>
<keyword evidence="3" id="KW-1185">Reference proteome</keyword>
<evidence type="ECO:0000259" key="1">
    <source>
        <dbReference type="Pfam" id="PF13614"/>
    </source>
</evidence>
<accession>A0ABW1V004</accession>
<feature type="domain" description="AAA" evidence="1">
    <location>
        <begin position="140"/>
        <end position="284"/>
    </location>
</feature>
<dbReference type="InterPro" id="IPR025669">
    <property type="entry name" value="AAA_dom"/>
</dbReference>
<dbReference type="Gene3D" id="3.40.50.10850">
    <property type="entry name" value="Ntrc-like two-domain protein"/>
    <property type="match status" value="1"/>
</dbReference>
<reference evidence="3" key="1">
    <citation type="journal article" date="2019" name="Int. J. Syst. Evol. Microbiol.">
        <title>The Global Catalogue of Microorganisms (GCM) 10K type strain sequencing project: providing services to taxonomists for standard genome sequencing and annotation.</title>
        <authorList>
            <consortium name="The Broad Institute Genomics Platform"/>
            <consortium name="The Broad Institute Genome Sequencing Center for Infectious Disease"/>
            <person name="Wu L."/>
            <person name="Ma J."/>
        </authorList>
    </citation>
    <scope>NUCLEOTIDE SEQUENCE [LARGE SCALE GENOMIC DNA]</scope>
    <source>
        <strain evidence="3">PCU 280</strain>
    </source>
</reference>
<name>A0ABW1V004_9BACL</name>